<feature type="domain" description="Glycoside hydrolase family 42 N-terminal" evidence="5">
    <location>
        <begin position="551"/>
        <end position="806"/>
    </location>
</feature>
<evidence type="ECO:0000256" key="1">
    <source>
        <dbReference type="ARBA" id="ARBA00022723"/>
    </source>
</evidence>
<dbReference type="Proteomes" id="UP000435649">
    <property type="component" value="Unassembled WGS sequence"/>
</dbReference>
<accession>A0A844FZY5</accession>
<dbReference type="EMBL" id="VUNS01000003">
    <property type="protein sequence ID" value="MST96205.1"/>
    <property type="molecule type" value="Genomic_DNA"/>
</dbReference>
<keyword evidence="3" id="KW-0862">Zinc</keyword>
<keyword evidence="7" id="KW-1185">Reference proteome</keyword>
<evidence type="ECO:0000256" key="3">
    <source>
        <dbReference type="ARBA" id="ARBA00022833"/>
    </source>
</evidence>
<dbReference type="Gene3D" id="3.20.20.80">
    <property type="entry name" value="Glycosidases"/>
    <property type="match status" value="1"/>
</dbReference>
<dbReference type="GO" id="GO:0046872">
    <property type="term" value="F:metal ion binding"/>
    <property type="evidence" value="ECO:0007669"/>
    <property type="project" value="UniProtKB-KW"/>
</dbReference>
<dbReference type="Gene3D" id="2.60.40.10">
    <property type="entry name" value="Immunoglobulins"/>
    <property type="match status" value="1"/>
</dbReference>
<dbReference type="Gene3D" id="2.60.40.1190">
    <property type="match status" value="1"/>
</dbReference>
<dbReference type="PANTHER" id="PTHR36447">
    <property type="entry name" value="BETA-GALACTOSIDASE GANA"/>
    <property type="match status" value="1"/>
</dbReference>
<keyword evidence="1" id="KW-0479">Metal-binding</keyword>
<proteinExistence type="predicted"/>
<dbReference type="InterPro" id="IPR013529">
    <property type="entry name" value="Glyco_hydro_42_N"/>
</dbReference>
<protein>
    <recommendedName>
        <fullName evidence="5">Glycoside hydrolase family 42 N-terminal domain-containing protein</fullName>
    </recommendedName>
</protein>
<dbReference type="SUPFAM" id="SSF49344">
    <property type="entry name" value="CBD9-like"/>
    <property type="match status" value="1"/>
</dbReference>
<evidence type="ECO:0000256" key="2">
    <source>
        <dbReference type="ARBA" id="ARBA00022801"/>
    </source>
</evidence>
<dbReference type="InterPro" id="IPR013783">
    <property type="entry name" value="Ig-like_fold"/>
</dbReference>
<evidence type="ECO:0000313" key="7">
    <source>
        <dbReference type="Proteomes" id="UP000435649"/>
    </source>
</evidence>
<sequence>MLPSNAATVLTLESDAMIKKIFTAVFFAGSVALAAENPVVAQKADYPCRESRNFEFRGNPDDWCSRGALPLFLNGSENRVIPDWRGPDDVEATVYLLYDSANLYLAGLVRDASFVKQESSGQLYRGSGFQAAFDPLDDTLLPGYDGNDVEIGFGKLADGRDVAHCWVAGMTGSSGEAGDVKVKVTELGKGIQFYEAAIPWSRLVPFDPAKQDHFGFNILYNANDGRERRGWLHWTPGIGEEKLAFMFRNVRLVPAGTGKSEPTISTDRSQYSSGDPVIISVCLPTDTKTSLSAQLDILDGEKVIHTEKKNVQAEPGGTELRFRYETGRLRGHGLDARVTAAWKGETVELSAEILNLSAEILKKRSAELKAKNTEFRARLAAAASRGIPIDYPLVAAAVCDITLKHRDTDLADPARLRKFALPAKINRQFRYLDRSLDLAEAELKALEKDQKLHRPVPKVSVDNLRVRDGAFYSGDDPVILIGPHGWWEVYPDIDLIADAGFNLIGGTLIVQDAAPAPGKKRTDFGNTILRHIKNMHRRNLAYDFLISPHPIPEAWKKAFPEMARYRASGWVGSSFYVPATRQMIEEMWAVLLPIVRNEPNLVSLNLVNEWSFSDGFRGDVHPKMRERFLAAMQEKYASVEQLNRKWKSAYKSFDEIDPAVLKRGTTGGFYDWECFRYAEGLENVDFLRATAEKYAPGKLRQIKTIAVTDLNPEQYTPVGVEREERGELMDIVGSDCAATIHLDYYRSMVPGKPAADTEFHVSSGIKPEEIVTDCWSAVLHGEGMREYFAWANSYSAEMQVAGAMLHIPEALEALGRSVLDIRRLTPEIVRFQQQIPEAEVGILYSPASLYCDKGYPSSLRQYHTMLSNLDTPIRFISERQLEGDKFGKIKLIVIPKAAFIPAGTVDALRRFTKQGGKIAAAEGALQNDPYGDPLPPLETMWKLDDKTLNPVALDRLLTESGISRPVRLKGVQPGQVELRSIRTAPDEYLFYAVNYGPAAKVQPELEGKLLNSAMELIAGSEIRFPFELNSRQPVMFRVKK</sequence>
<organism evidence="6 7">
    <name type="scientific">Victivallis lenta</name>
    <dbReference type="NCBI Taxonomy" id="2606640"/>
    <lineage>
        <taxon>Bacteria</taxon>
        <taxon>Pseudomonadati</taxon>
        <taxon>Lentisphaerota</taxon>
        <taxon>Lentisphaeria</taxon>
        <taxon>Victivallales</taxon>
        <taxon>Victivallaceae</taxon>
        <taxon>Victivallis</taxon>
    </lineage>
</organism>
<dbReference type="AlphaFoldDB" id="A0A844FZY5"/>
<dbReference type="Gene3D" id="3.40.50.880">
    <property type="match status" value="1"/>
</dbReference>
<reference evidence="6 7" key="1">
    <citation type="submission" date="2019-08" db="EMBL/GenBank/DDBJ databases">
        <title>In-depth cultivation of the pig gut microbiome towards novel bacterial diversity and tailored functional studies.</title>
        <authorList>
            <person name="Wylensek D."/>
            <person name="Hitch T.C.A."/>
            <person name="Clavel T."/>
        </authorList>
    </citation>
    <scope>NUCLEOTIDE SEQUENCE [LARGE SCALE GENOMIC DNA]</scope>
    <source>
        <strain evidence="6 7">BBE-744-WT-12</strain>
    </source>
</reference>
<evidence type="ECO:0000259" key="5">
    <source>
        <dbReference type="Pfam" id="PF02449"/>
    </source>
</evidence>
<gene>
    <name evidence="6" type="ORF">FYJ85_03985</name>
</gene>
<name>A0A844FZY5_9BACT</name>
<dbReference type="InterPro" id="IPR003476">
    <property type="entry name" value="Glyco_hydro_42"/>
</dbReference>
<dbReference type="SUPFAM" id="SSF51445">
    <property type="entry name" value="(Trans)glycosidases"/>
    <property type="match status" value="1"/>
</dbReference>
<comment type="caution">
    <text evidence="6">The sequence shown here is derived from an EMBL/GenBank/DDBJ whole genome shotgun (WGS) entry which is preliminary data.</text>
</comment>
<dbReference type="GO" id="GO:0004565">
    <property type="term" value="F:beta-galactosidase activity"/>
    <property type="evidence" value="ECO:0007669"/>
    <property type="project" value="InterPro"/>
</dbReference>
<dbReference type="GO" id="GO:0005975">
    <property type="term" value="P:carbohydrate metabolic process"/>
    <property type="evidence" value="ECO:0007669"/>
    <property type="project" value="InterPro"/>
</dbReference>
<evidence type="ECO:0000256" key="4">
    <source>
        <dbReference type="ARBA" id="ARBA00023295"/>
    </source>
</evidence>
<dbReference type="PANTHER" id="PTHR36447:SF2">
    <property type="entry name" value="BETA-GALACTOSIDASE YESZ"/>
    <property type="match status" value="1"/>
</dbReference>
<evidence type="ECO:0000313" key="6">
    <source>
        <dbReference type="EMBL" id="MST96205.1"/>
    </source>
</evidence>
<keyword evidence="4" id="KW-0326">Glycosidase</keyword>
<dbReference type="Pfam" id="PF02449">
    <property type="entry name" value="Glyco_hydro_42"/>
    <property type="match status" value="1"/>
</dbReference>
<dbReference type="CDD" id="cd09621">
    <property type="entry name" value="CBM9_like_5"/>
    <property type="match status" value="1"/>
</dbReference>
<dbReference type="InterPro" id="IPR017853">
    <property type="entry name" value="GH"/>
</dbReference>
<dbReference type="GO" id="GO:0009341">
    <property type="term" value="C:beta-galactosidase complex"/>
    <property type="evidence" value="ECO:0007669"/>
    <property type="project" value="InterPro"/>
</dbReference>
<dbReference type="InterPro" id="IPR029062">
    <property type="entry name" value="Class_I_gatase-like"/>
</dbReference>
<keyword evidence="2" id="KW-0378">Hydrolase</keyword>